<accession>A0A379FIQ9</accession>
<dbReference type="EMBL" id="UGTS01000004">
    <property type="protein sequence ID" value="SUC20498.1"/>
    <property type="molecule type" value="Genomic_DNA"/>
</dbReference>
<dbReference type="Proteomes" id="UP000254191">
    <property type="component" value="Unassembled WGS sequence"/>
</dbReference>
<evidence type="ECO:0000313" key="1">
    <source>
        <dbReference type="EMBL" id="SUC20498.1"/>
    </source>
</evidence>
<sequence length="75" mass="7995">MATWPVKEPVTVRGVSVCCVIRRLVRPPVLASSALTTVLGVLLSVTPLKMTANGMVSLPFDKIAVPFESVFVKVA</sequence>
<protein>
    <submittedName>
        <fullName evidence="1">Uncharacterized protein</fullName>
    </submittedName>
</protein>
<dbReference type="AlphaFoldDB" id="A0A379FIQ9"/>
<organism evidence="1 2">
    <name type="scientific">Proteus mirabilis</name>
    <dbReference type="NCBI Taxonomy" id="584"/>
    <lineage>
        <taxon>Bacteria</taxon>
        <taxon>Pseudomonadati</taxon>
        <taxon>Pseudomonadota</taxon>
        <taxon>Gammaproteobacteria</taxon>
        <taxon>Enterobacterales</taxon>
        <taxon>Morganellaceae</taxon>
        <taxon>Proteus</taxon>
    </lineage>
</organism>
<reference evidence="1 2" key="1">
    <citation type="submission" date="2018-06" db="EMBL/GenBank/DDBJ databases">
        <authorList>
            <consortium name="Pathogen Informatics"/>
            <person name="Doyle S."/>
        </authorList>
    </citation>
    <scope>NUCLEOTIDE SEQUENCE [LARGE SCALE GENOMIC DNA]</scope>
    <source>
        <strain evidence="1 2">NCTC11938</strain>
    </source>
</reference>
<name>A0A379FIQ9_PROMI</name>
<gene>
    <name evidence="1" type="ORF">NCTC11938_01829</name>
</gene>
<evidence type="ECO:0000313" key="2">
    <source>
        <dbReference type="Proteomes" id="UP000254191"/>
    </source>
</evidence>
<proteinExistence type="predicted"/>